<dbReference type="CDD" id="cd17533">
    <property type="entry name" value="REC_LytTR_AgrA-like"/>
    <property type="match status" value="1"/>
</dbReference>
<dbReference type="InterPro" id="IPR046947">
    <property type="entry name" value="LytR-like"/>
</dbReference>
<dbReference type="PANTHER" id="PTHR37299:SF3">
    <property type="entry name" value="STAGE 0 SPORULATION PROTEIN A HOMOLOG"/>
    <property type="match status" value="1"/>
</dbReference>
<proteinExistence type="predicted"/>
<evidence type="ECO:0000256" key="5">
    <source>
        <dbReference type="PROSITE-ProRule" id="PRU00169"/>
    </source>
</evidence>
<feature type="domain" description="Response regulatory" evidence="6">
    <location>
        <begin position="3"/>
        <end position="127"/>
    </location>
</feature>
<organism evidence="8 9">
    <name type="scientific">Streptococcus troglodytae</name>
    <dbReference type="NCBI Taxonomy" id="1111760"/>
    <lineage>
        <taxon>Bacteria</taxon>
        <taxon>Bacillati</taxon>
        <taxon>Bacillota</taxon>
        <taxon>Bacilli</taxon>
        <taxon>Lactobacillales</taxon>
        <taxon>Streptococcaceae</taxon>
        <taxon>Streptococcus</taxon>
    </lineage>
</organism>
<dbReference type="KEGG" id="strg:SRT_02640"/>
<feature type="domain" description="HTH LytTR-type" evidence="7">
    <location>
        <begin position="144"/>
        <end position="245"/>
    </location>
</feature>
<dbReference type="SMART" id="SM00448">
    <property type="entry name" value="REC"/>
    <property type="match status" value="1"/>
</dbReference>
<dbReference type="PROSITE" id="PS50110">
    <property type="entry name" value="RESPONSE_REGULATORY"/>
    <property type="match status" value="1"/>
</dbReference>
<dbReference type="Pfam" id="PF00072">
    <property type="entry name" value="Response_reg"/>
    <property type="match status" value="1"/>
</dbReference>
<feature type="modified residue" description="4-aspartylphosphate" evidence="5">
    <location>
        <position position="60"/>
    </location>
</feature>
<evidence type="ECO:0000256" key="1">
    <source>
        <dbReference type="ARBA" id="ARBA00022490"/>
    </source>
</evidence>
<dbReference type="InterPro" id="IPR007492">
    <property type="entry name" value="LytTR_DNA-bd_dom"/>
</dbReference>
<comment type="function">
    <text evidence="4">Required for high-level post-exponential phase expression of a series of secreted proteins.</text>
</comment>
<evidence type="ECO:0000313" key="8">
    <source>
        <dbReference type="EMBL" id="BAQ23525.1"/>
    </source>
</evidence>
<dbReference type="RefSeq" id="WP_128832792.1">
    <property type="nucleotide sequence ID" value="NZ_AP014612.1"/>
</dbReference>
<dbReference type="AlphaFoldDB" id="A0A1L7LH43"/>
<dbReference type="InterPro" id="IPR011006">
    <property type="entry name" value="CheY-like_superfamily"/>
</dbReference>
<evidence type="ECO:0000259" key="7">
    <source>
        <dbReference type="PROSITE" id="PS50930"/>
    </source>
</evidence>
<keyword evidence="1" id="KW-0963">Cytoplasm</keyword>
<evidence type="ECO:0000256" key="2">
    <source>
        <dbReference type="ARBA" id="ARBA00023012"/>
    </source>
</evidence>
<dbReference type="SMART" id="SM00850">
    <property type="entry name" value="LytTR"/>
    <property type="match status" value="1"/>
</dbReference>
<dbReference type="Gene3D" id="2.40.50.1020">
    <property type="entry name" value="LytTr DNA-binding domain"/>
    <property type="match status" value="1"/>
</dbReference>
<dbReference type="EMBL" id="AP014612">
    <property type="protein sequence ID" value="BAQ23525.1"/>
    <property type="molecule type" value="Genomic_DNA"/>
</dbReference>
<reference evidence="8 9" key="1">
    <citation type="journal article" date="2016" name="Microbiol. Immunol.">
        <title>Complete genome sequence of Streptococcus troglodytae TKU31 isolated from the oral cavity of a chimpanzee (Pan troglodytes).</title>
        <authorList>
            <person name="Okamoto M."/>
            <person name="Naito M."/>
            <person name="Miyanohara M."/>
            <person name="Imai S."/>
            <person name="Nomura Y."/>
            <person name="Saito W."/>
            <person name="Momoi Y."/>
            <person name="Takada K."/>
            <person name="Miyabe-Nishiwaki T."/>
            <person name="Tomonaga M."/>
            <person name="Hanada N."/>
        </authorList>
    </citation>
    <scope>NUCLEOTIDE SEQUENCE [LARGE SCALE GENOMIC DNA]</scope>
    <source>
        <strain evidence="9">TKU 31</strain>
    </source>
</reference>
<keyword evidence="9" id="KW-1185">Reference proteome</keyword>
<evidence type="ECO:0000259" key="6">
    <source>
        <dbReference type="PROSITE" id="PS50110"/>
    </source>
</evidence>
<dbReference type="InterPro" id="IPR001789">
    <property type="entry name" value="Sig_transdc_resp-reg_receiver"/>
</dbReference>
<dbReference type="GO" id="GO:0000156">
    <property type="term" value="F:phosphorelay response regulator activity"/>
    <property type="evidence" value="ECO:0007669"/>
    <property type="project" value="InterPro"/>
</dbReference>
<evidence type="ECO:0000256" key="4">
    <source>
        <dbReference type="ARBA" id="ARBA00037164"/>
    </source>
</evidence>
<sequence>MISIFVLEDDFLQQGRLETTIAAIMEEKNWSYKELTIFGKPQQLIDTIPEKGSHQIFFLDIEIKKEEKKGLEVANQIRQHNPSAVIVFVTTHSEFMPLTFQYQVSALDFIDKSLNPEEFSSRIVSALYYAMENSQKNGQSEELFIFHSSETQFQVPFAEILYFETSSTAHKLCLYTYDERIEFYGSMSDIIKMDKRLFQCHRSFIVNPANITRIDRKKRLAYFRNNKSCLISRTKLTKLRAVIADQRRAK</sequence>
<name>A0A1L7LH43_9STRE</name>
<keyword evidence="5" id="KW-0597">Phosphoprotein</keyword>
<dbReference type="PANTHER" id="PTHR37299">
    <property type="entry name" value="TRANSCRIPTIONAL REGULATOR-RELATED"/>
    <property type="match status" value="1"/>
</dbReference>
<accession>A0A1L7LH43</accession>
<dbReference type="Pfam" id="PF04397">
    <property type="entry name" value="LytTR"/>
    <property type="match status" value="1"/>
</dbReference>
<evidence type="ECO:0000313" key="9">
    <source>
        <dbReference type="Proteomes" id="UP000217758"/>
    </source>
</evidence>
<protein>
    <submittedName>
        <fullName evidence="8">Response regulator of the competence regulon</fullName>
    </submittedName>
</protein>
<dbReference type="Proteomes" id="UP000217758">
    <property type="component" value="Chromosome"/>
</dbReference>
<gene>
    <name evidence="8" type="primary">comE</name>
    <name evidence="8" type="ORF">SRT_02640</name>
</gene>
<keyword evidence="2" id="KW-0902">Two-component regulatory system</keyword>
<dbReference type="Gene3D" id="3.40.50.2300">
    <property type="match status" value="1"/>
</dbReference>
<dbReference type="PROSITE" id="PS50930">
    <property type="entry name" value="HTH_LYTTR"/>
    <property type="match status" value="1"/>
</dbReference>
<dbReference type="GO" id="GO:0003677">
    <property type="term" value="F:DNA binding"/>
    <property type="evidence" value="ECO:0007669"/>
    <property type="project" value="InterPro"/>
</dbReference>
<keyword evidence="3" id="KW-0010">Activator</keyword>
<evidence type="ECO:0000256" key="3">
    <source>
        <dbReference type="ARBA" id="ARBA00023159"/>
    </source>
</evidence>
<dbReference type="SUPFAM" id="SSF52172">
    <property type="entry name" value="CheY-like"/>
    <property type="match status" value="1"/>
</dbReference>